<organism evidence="1">
    <name type="scientific">marine metagenome</name>
    <dbReference type="NCBI Taxonomy" id="408172"/>
    <lineage>
        <taxon>unclassified sequences</taxon>
        <taxon>metagenomes</taxon>
        <taxon>ecological metagenomes</taxon>
    </lineage>
</organism>
<dbReference type="InterPro" id="IPR015422">
    <property type="entry name" value="PyrdxlP-dep_Trfase_small"/>
</dbReference>
<feature type="non-terminal residue" evidence="1">
    <location>
        <position position="1"/>
    </location>
</feature>
<gene>
    <name evidence="1" type="ORF">METZ01_LOCUS178514</name>
</gene>
<dbReference type="Gene3D" id="3.40.640.10">
    <property type="entry name" value="Type I PLP-dependent aspartate aminotransferase-like (Major domain)"/>
    <property type="match status" value="1"/>
</dbReference>
<dbReference type="Gene3D" id="3.90.1150.10">
    <property type="entry name" value="Aspartate Aminotransferase, domain 1"/>
    <property type="match status" value="1"/>
</dbReference>
<dbReference type="InterPro" id="IPR015424">
    <property type="entry name" value="PyrdxlP-dep_Trfase"/>
</dbReference>
<dbReference type="PANTHER" id="PTHR30244">
    <property type="entry name" value="TRANSAMINASE"/>
    <property type="match status" value="1"/>
</dbReference>
<protein>
    <submittedName>
        <fullName evidence="1">Uncharacterized protein</fullName>
    </submittedName>
</protein>
<name>A0A382CHX2_9ZZZZ</name>
<dbReference type="AlphaFoldDB" id="A0A382CHX2"/>
<dbReference type="GO" id="GO:0000271">
    <property type="term" value="P:polysaccharide biosynthetic process"/>
    <property type="evidence" value="ECO:0007669"/>
    <property type="project" value="TreeGrafter"/>
</dbReference>
<dbReference type="SUPFAM" id="SSF53383">
    <property type="entry name" value="PLP-dependent transferases"/>
    <property type="match status" value="1"/>
</dbReference>
<evidence type="ECO:0000313" key="1">
    <source>
        <dbReference type="EMBL" id="SVB25660.1"/>
    </source>
</evidence>
<dbReference type="PANTHER" id="PTHR30244:SF34">
    <property type="entry name" value="DTDP-4-AMINO-4,6-DIDEOXYGALACTOSE TRANSAMINASE"/>
    <property type="match status" value="1"/>
</dbReference>
<accession>A0A382CHX2</accession>
<proteinExistence type="predicted"/>
<dbReference type="EMBL" id="UINC01034588">
    <property type="protein sequence ID" value="SVB25660.1"/>
    <property type="molecule type" value="Genomic_DNA"/>
</dbReference>
<dbReference type="GO" id="GO:0008483">
    <property type="term" value="F:transaminase activity"/>
    <property type="evidence" value="ECO:0007669"/>
    <property type="project" value="TreeGrafter"/>
</dbReference>
<dbReference type="InterPro" id="IPR000653">
    <property type="entry name" value="DegT/StrS_aminotransferase"/>
</dbReference>
<dbReference type="CDD" id="cd00616">
    <property type="entry name" value="AHBA_syn"/>
    <property type="match status" value="1"/>
</dbReference>
<sequence length="392" mass="42144">VVGDVSPTTRTTIGGFAADGKSLMKRITYTKPWITELEVAYATDAAQNGWGEHCYDYIHRFEAEFSAHIGTEFAIATSSCTGALHLGMASLGIGRGDEVIFADTNYIAAIAPVVHLGAMPIFLDVHADTWCLDITKVEASISTRTRAIVATHLYGNLVDMDALCELAAHHGIPVIEDAAEGLGSTYHGMKAGSIGTCGAFSFHGTKTLTTGEGGMLVTNDATLFERALTLSNHGRNPHQTGSFVAELIGYKYKMSNIQAALGCAQLSRVDDLVLRKQEILDRYRDRLAVVDGVTMNPLQAGCVSGAWMPTVRVDAPGRSPAQELASAFRDNGVDSRPFFTPISSFDMFENQDNPVAYKLAEQSINLPSAFDISAAEQDRVCSLVEQVVLASR</sequence>
<reference evidence="1" key="1">
    <citation type="submission" date="2018-05" db="EMBL/GenBank/DDBJ databases">
        <authorList>
            <person name="Lanie J.A."/>
            <person name="Ng W.-L."/>
            <person name="Kazmierczak K.M."/>
            <person name="Andrzejewski T.M."/>
            <person name="Davidsen T.M."/>
            <person name="Wayne K.J."/>
            <person name="Tettelin H."/>
            <person name="Glass J.I."/>
            <person name="Rusch D."/>
            <person name="Podicherti R."/>
            <person name="Tsui H.-C.T."/>
            <person name="Winkler M.E."/>
        </authorList>
    </citation>
    <scope>NUCLEOTIDE SEQUENCE</scope>
</reference>
<dbReference type="GO" id="GO:0030170">
    <property type="term" value="F:pyridoxal phosphate binding"/>
    <property type="evidence" value="ECO:0007669"/>
    <property type="project" value="TreeGrafter"/>
</dbReference>
<dbReference type="Pfam" id="PF01041">
    <property type="entry name" value="DegT_DnrJ_EryC1"/>
    <property type="match status" value="1"/>
</dbReference>
<dbReference type="PIRSF" id="PIRSF000390">
    <property type="entry name" value="PLP_StrS"/>
    <property type="match status" value="1"/>
</dbReference>
<dbReference type="InterPro" id="IPR015421">
    <property type="entry name" value="PyrdxlP-dep_Trfase_major"/>
</dbReference>